<organism evidence="2">
    <name type="scientific">Siphoviridae sp. ctDMf1</name>
    <dbReference type="NCBI Taxonomy" id="2826197"/>
    <lineage>
        <taxon>Viruses</taxon>
        <taxon>Duplodnaviria</taxon>
        <taxon>Heunggongvirae</taxon>
        <taxon>Uroviricota</taxon>
        <taxon>Caudoviricetes</taxon>
    </lineage>
</organism>
<accession>A0A8S5M3J8</accession>
<proteinExistence type="predicted"/>
<sequence>MDLMAYYSPVPTDVRGLAEDDAALMVRLIKQWQAKRSRNALRRQYRDMQVNVAFLGASVPPYMRDQLDIVCGWPDKAVTSLASRCMWDGVTSPSGEEDPLGAMSLLHANRFDLLVPELVDATLTYCCSFVVALPGDPAAGDPDVVVTGADALWATGLWDVRRRGLEAGLLVDSADDNGKPTSMLLLTSEHVTRLALGDRGWVAVARMDHSLGRVPMEPLPYRPALGRPFGRSRISREVMSITDRVVRAGFRTEVSSDLYAAPALLLLGADETMFQNAQGDKVPLWSWYMGRLKSLPKDEDGDKPDLQVIPQQSMEPFLAMKRALAAEFASAASLPISALGIVQDNPSSAEAIYAAKEDLVIEAQNTTRSIGYGLNRIVQDAICLRDGIPVTEMDDEVRNLATRWRNPAMPSVVSQSDAVVKQISAIPELAQTDVALEELGYSAEQIVRIRSQIRRAQAGGVLDRLLASTPTPAAPAPQEPAEAPDGVTAGDDAG</sequence>
<evidence type="ECO:0000313" key="2">
    <source>
        <dbReference type="EMBL" id="DAD76796.1"/>
    </source>
</evidence>
<dbReference type="Pfam" id="PF05133">
    <property type="entry name" value="SPP1_portal"/>
    <property type="match status" value="1"/>
</dbReference>
<feature type="region of interest" description="Disordered" evidence="1">
    <location>
        <begin position="467"/>
        <end position="494"/>
    </location>
</feature>
<dbReference type="InterPro" id="IPR021145">
    <property type="entry name" value="Portal_protein_SPP1_Gp6-like"/>
</dbReference>
<name>A0A8S5M3J8_9CAUD</name>
<reference evidence="2" key="1">
    <citation type="journal article" date="2021" name="Proc. Natl. Acad. Sci. U.S.A.">
        <title>A Catalog of Tens of Thousands of Viruses from Human Metagenomes Reveals Hidden Associations with Chronic Diseases.</title>
        <authorList>
            <person name="Tisza M.J."/>
            <person name="Buck C.B."/>
        </authorList>
    </citation>
    <scope>NUCLEOTIDE SEQUENCE</scope>
    <source>
        <strain evidence="2">CtDMf1</strain>
    </source>
</reference>
<protein>
    <submittedName>
        <fullName evidence="2">PORTAL PROTEIN</fullName>
    </submittedName>
</protein>
<dbReference type="EMBL" id="BK014809">
    <property type="protein sequence ID" value="DAD76796.1"/>
    <property type="molecule type" value="Genomic_DNA"/>
</dbReference>
<evidence type="ECO:0000256" key="1">
    <source>
        <dbReference type="SAM" id="MobiDB-lite"/>
    </source>
</evidence>